<dbReference type="OrthoDB" id="9812349at2"/>
<dbReference type="AlphaFoldDB" id="A0A0B5E135"/>
<keyword evidence="2" id="KW-0812">Transmembrane</keyword>
<dbReference type="Pfam" id="PF05656">
    <property type="entry name" value="DUF805"/>
    <property type="match status" value="1"/>
</dbReference>
<keyword evidence="4" id="KW-1185">Reference proteome</keyword>
<dbReference type="InterPro" id="IPR008523">
    <property type="entry name" value="DUF805"/>
</dbReference>
<reference evidence="3 4" key="1">
    <citation type="journal article" date="2014" name="Int. J. Syst. Evol. Microbiol.">
        <title>Celeribacter indicus sp. nov., a polycyclic aromatic hydrocarbon-degrading bacterium from deep-sea sediment and reclassification of Huaishuia halophila as Celeribacter halophilus comb. nov.</title>
        <authorList>
            <person name="Lai Q."/>
            <person name="Cao J."/>
            <person name="Yuan J."/>
            <person name="Li F."/>
            <person name="Shao Z."/>
        </authorList>
    </citation>
    <scope>NUCLEOTIDE SEQUENCE [LARGE SCALE GENOMIC DNA]</scope>
    <source>
        <strain evidence="3">P73</strain>
    </source>
</reference>
<dbReference type="EMBL" id="CP004393">
    <property type="protein sequence ID" value="AJE48999.1"/>
    <property type="molecule type" value="Genomic_DNA"/>
</dbReference>
<gene>
    <name evidence="3" type="ORF">P73_4284</name>
</gene>
<evidence type="ECO:0000313" key="3">
    <source>
        <dbReference type="EMBL" id="AJE48999.1"/>
    </source>
</evidence>
<evidence type="ECO:0000313" key="4">
    <source>
        <dbReference type="Proteomes" id="UP000031521"/>
    </source>
</evidence>
<dbReference type="Proteomes" id="UP000031521">
    <property type="component" value="Chromosome"/>
</dbReference>
<protein>
    <recommendedName>
        <fullName evidence="5">DUF805 domain-containing protein</fullName>
    </recommendedName>
</protein>
<accession>A0A0B5E135</accession>
<evidence type="ECO:0000256" key="1">
    <source>
        <dbReference type="SAM" id="MobiDB-lite"/>
    </source>
</evidence>
<dbReference type="KEGG" id="cid:P73_4284"/>
<evidence type="ECO:0008006" key="5">
    <source>
        <dbReference type="Google" id="ProtNLM"/>
    </source>
</evidence>
<dbReference type="PANTHER" id="PTHR34980">
    <property type="entry name" value="INNER MEMBRANE PROTEIN-RELATED-RELATED"/>
    <property type="match status" value="1"/>
</dbReference>
<name>A0A0B5E135_9RHOB</name>
<feature type="transmembrane region" description="Helical" evidence="2">
    <location>
        <begin position="53"/>
        <end position="73"/>
    </location>
</feature>
<dbReference type="RefSeq" id="WP_043871176.1">
    <property type="nucleotide sequence ID" value="NZ_CP004393.1"/>
</dbReference>
<keyword evidence="2" id="KW-0472">Membrane</keyword>
<evidence type="ECO:0000256" key="2">
    <source>
        <dbReference type="SAM" id="Phobius"/>
    </source>
</evidence>
<sequence>MGFLTAIRSCFEKYVTFSGRARRAEYWWWALFVMIGSLILGGVDTIFFGVPEITGPTAGLFSLLTFLPGLAVWVRRLHDVGRSGWWVFLIVIPLIGWIVLLVWAASRGDQGANRYGADPVTEAEDGRPLSASGIPPVERR</sequence>
<dbReference type="STRING" id="1208324.P73_4284"/>
<dbReference type="HOGENOM" id="CLU_093674_4_1_5"/>
<organism evidence="3 4">
    <name type="scientific">Celeribacter indicus</name>
    <dbReference type="NCBI Taxonomy" id="1208324"/>
    <lineage>
        <taxon>Bacteria</taxon>
        <taxon>Pseudomonadati</taxon>
        <taxon>Pseudomonadota</taxon>
        <taxon>Alphaproteobacteria</taxon>
        <taxon>Rhodobacterales</taxon>
        <taxon>Roseobacteraceae</taxon>
        <taxon>Celeribacter</taxon>
    </lineage>
</organism>
<feature type="transmembrane region" description="Helical" evidence="2">
    <location>
        <begin position="26"/>
        <end position="47"/>
    </location>
</feature>
<feature type="transmembrane region" description="Helical" evidence="2">
    <location>
        <begin position="85"/>
        <end position="105"/>
    </location>
</feature>
<keyword evidence="2" id="KW-1133">Transmembrane helix</keyword>
<dbReference type="GO" id="GO:0005886">
    <property type="term" value="C:plasma membrane"/>
    <property type="evidence" value="ECO:0007669"/>
    <property type="project" value="TreeGrafter"/>
</dbReference>
<feature type="region of interest" description="Disordered" evidence="1">
    <location>
        <begin position="116"/>
        <end position="140"/>
    </location>
</feature>
<proteinExistence type="predicted"/>
<dbReference type="PANTHER" id="PTHR34980:SF2">
    <property type="entry name" value="INNER MEMBRANE PROTEIN YHAH-RELATED"/>
    <property type="match status" value="1"/>
</dbReference>